<evidence type="ECO:0000313" key="2">
    <source>
        <dbReference type="Proteomes" id="UP000076603"/>
    </source>
</evidence>
<dbReference type="RefSeq" id="WP_066630734.1">
    <property type="nucleotide sequence ID" value="NZ_FQXL01000064.1"/>
</dbReference>
<organism evidence="1 2">
    <name type="scientific">Clostridium magnum DSM 2767</name>
    <dbReference type="NCBI Taxonomy" id="1121326"/>
    <lineage>
        <taxon>Bacteria</taxon>
        <taxon>Bacillati</taxon>
        <taxon>Bacillota</taxon>
        <taxon>Clostridia</taxon>
        <taxon>Eubacteriales</taxon>
        <taxon>Clostridiaceae</taxon>
        <taxon>Clostridium</taxon>
    </lineage>
</organism>
<name>A0A162QMC5_9CLOT</name>
<protein>
    <submittedName>
        <fullName evidence="1">Uncharacterized protein</fullName>
    </submittedName>
</protein>
<evidence type="ECO:0000313" key="1">
    <source>
        <dbReference type="EMBL" id="KZL88709.1"/>
    </source>
</evidence>
<dbReference type="EMBL" id="LWAE01000015">
    <property type="protein sequence ID" value="KZL88709.1"/>
    <property type="molecule type" value="Genomic_DNA"/>
</dbReference>
<reference evidence="1" key="1">
    <citation type="submission" date="2016-04" db="EMBL/GenBank/DDBJ databases">
        <title>Genome sequence of Clostridium magnum DSM 2767.</title>
        <authorList>
            <person name="Poehlein A."/>
            <person name="Uhlig R."/>
            <person name="Fischer R."/>
            <person name="Bahl H."/>
            <person name="Daniel R."/>
        </authorList>
    </citation>
    <scope>NUCLEOTIDE SEQUENCE [LARGE SCALE GENOMIC DNA]</scope>
    <source>
        <strain evidence="1">DSM 2767</strain>
    </source>
</reference>
<keyword evidence="2" id="KW-1185">Reference proteome</keyword>
<dbReference type="OrthoDB" id="9802430at2"/>
<proteinExistence type="predicted"/>
<accession>A0A162QMC5</accession>
<dbReference type="Proteomes" id="UP000076603">
    <property type="component" value="Unassembled WGS sequence"/>
</dbReference>
<dbReference type="AlphaFoldDB" id="A0A162QMC5"/>
<comment type="caution">
    <text evidence="1">The sequence shown here is derived from an EMBL/GenBank/DDBJ whole genome shotgun (WGS) entry which is preliminary data.</text>
</comment>
<dbReference type="STRING" id="1121326.CLMAG_59980"/>
<sequence>MNFKESLQEDLDTFLNVDEFAEIRNIDGADIPIQIDNDLLKERQAKFAEGTYLGDVLFLVKKSDFGDPPAREQIIKLDNEPMRVTDFQENMGIYTITLEAIMS</sequence>
<gene>
    <name evidence="1" type="ORF">CLMAG_59980</name>
</gene>
<dbReference type="PATRIC" id="fig|1121326.3.peg.6064"/>